<keyword evidence="1" id="KW-0539">Nucleus</keyword>
<keyword evidence="5" id="KW-1185">Reference proteome</keyword>
<dbReference type="PANTHER" id="PTHR32075">
    <property type="entry name" value="ISWI CHROMATIN-REMODELING COMPLEX SUBUNIT YPL216W-RELATED"/>
    <property type="match status" value="1"/>
</dbReference>
<protein>
    <submittedName>
        <fullName evidence="4">Expressed protein</fullName>
    </submittedName>
</protein>
<evidence type="ECO:0000256" key="1">
    <source>
        <dbReference type="PROSITE-ProRule" id="PRU00475"/>
    </source>
</evidence>
<dbReference type="AlphaFoldDB" id="A0AAV0AKH8"/>
<comment type="caution">
    <text evidence="4">The sequence shown here is derived from an EMBL/GenBank/DDBJ whole genome shotgun (WGS) entry which is preliminary data.</text>
</comment>
<dbReference type="InterPro" id="IPR013136">
    <property type="entry name" value="WSTF_Acf1_Cbp146"/>
</dbReference>
<feature type="domain" description="WAC" evidence="3">
    <location>
        <begin position="1"/>
        <end position="74"/>
    </location>
</feature>
<organism evidence="4 5">
    <name type="scientific">Phakopsora pachyrhizi</name>
    <name type="common">Asian soybean rust disease fungus</name>
    <dbReference type="NCBI Taxonomy" id="170000"/>
    <lineage>
        <taxon>Eukaryota</taxon>
        <taxon>Fungi</taxon>
        <taxon>Dikarya</taxon>
        <taxon>Basidiomycota</taxon>
        <taxon>Pucciniomycotina</taxon>
        <taxon>Pucciniomycetes</taxon>
        <taxon>Pucciniales</taxon>
        <taxon>Phakopsoraceae</taxon>
        <taxon>Phakopsora</taxon>
    </lineage>
</organism>
<dbReference type="Proteomes" id="UP001153365">
    <property type="component" value="Unassembled WGS sequence"/>
</dbReference>
<evidence type="ECO:0000259" key="3">
    <source>
        <dbReference type="PROSITE" id="PS51136"/>
    </source>
</evidence>
<dbReference type="GO" id="GO:0000781">
    <property type="term" value="C:chromosome, telomeric region"/>
    <property type="evidence" value="ECO:0007669"/>
    <property type="project" value="GOC"/>
</dbReference>
<reference evidence="4" key="1">
    <citation type="submission" date="2022-06" db="EMBL/GenBank/DDBJ databases">
        <authorList>
            <consortium name="SYNGENTA / RWTH Aachen University"/>
        </authorList>
    </citation>
    <scope>NUCLEOTIDE SEQUENCE</scope>
</reference>
<proteinExistence type="predicted"/>
<comment type="subcellular location">
    <subcellularLocation>
        <location evidence="1">Nucleus</location>
    </subcellularLocation>
</comment>
<name>A0AAV0AKH8_PHAPC</name>
<dbReference type="PANTHER" id="PTHR32075:SF6">
    <property type="entry name" value="ISWI CHROMATIN-REMODELING COMPLEX SUBUNIT YPL216W-RELATED"/>
    <property type="match status" value="1"/>
</dbReference>
<dbReference type="EMBL" id="CALTRL010000550">
    <property type="protein sequence ID" value="CAH7668596.1"/>
    <property type="molecule type" value="Genomic_DNA"/>
</dbReference>
<feature type="region of interest" description="Disordered" evidence="2">
    <location>
        <begin position="222"/>
        <end position="247"/>
    </location>
</feature>
<evidence type="ECO:0000313" key="4">
    <source>
        <dbReference type="EMBL" id="CAH7668596.1"/>
    </source>
</evidence>
<dbReference type="GO" id="GO:0005634">
    <property type="term" value="C:nucleus"/>
    <property type="evidence" value="ECO:0007669"/>
    <property type="project" value="UniProtKB-SubCell"/>
</dbReference>
<gene>
    <name evidence="4" type="ORF">PPACK8108_LOCUS3117</name>
</gene>
<dbReference type="PROSITE" id="PS51136">
    <property type="entry name" value="WAC"/>
    <property type="match status" value="1"/>
</dbReference>
<accession>A0AAV0AKH8</accession>
<dbReference type="GO" id="GO:0031509">
    <property type="term" value="P:subtelomeric heterochromatin formation"/>
    <property type="evidence" value="ECO:0007669"/>
    <property type="project" value="TreeGrafter"/>
</dbReference>
<sequence length="528" mass="61266">MSFFQAIDYENQHLDRLIYSYFPHSLKRRVLIALLDPLIQSEHSIDSLVSHLYKIYHNRFDTNEKVIVDLSFNRPPSASSTVYYAKILKVFPPKPVRDLGKSNYHDLIHLQTMERFKVDLRQALEWDDSKSYLYTIQLIDDHRSRENGEDDQEDHFEASYMEVEPRKLSRHPNTFSKSLLKKFIQSLLLPYSANRHSSPKWRVAAHVLAHYRIVDPHNNSHLPVSPSHDPSIHPQKRVKKNQHASTLKPEPTVLPAKKKQHHLKNHVHPFLPPEIQSYPHLIEAKTVDKGLKRKKKKKKRSDLLEPIIISANPKEIYPSVQYPLPVKELASLKPVEVLPAITPPIKEAKKYIKYPILLIALTTVEDLELDPLTIIDGRHLRKIGPMSPTSLLPLKPKVSQNAGKKMGRALRIWSFFNIFKFNENGLGLRFDEFECKLDQIIGRLIRALLEESHLRYPNTRHGKGRNFSSMSILPYFSNWPHQETEVMTIEEREYWVRKGIRIINLWKKKADAIAANAGGGLGANREYT</sequence>
<evidence type="ECO:0000256" key="2">
    <source>
        <dbReference type="SAM" id="MobiDB-lite"/>
    </source>
</evidence>
<evidence type="ECO:0000313" key="5">
    <source>
        <dbReference type="Proteomes" id="UP001153365"/>
    </source>
</evidence>